<dbReference type="SUPFAM" id="SSF50729">
    <property type="entry name" value="PH domain-like"/>
    <property type="match status" value="1"/>
</dbReference>
<feature type="region of interest" description="Disordered" evidence="2">
    <location>
        <begin position="1"/>
        <end position="247"/>
    </location>
</feature>
<dbReference type="GO" id="GO:0035091">
    <property type="term" value="F:phosphatidylinositol binding"/>
    <property type="evidence" value="ECO:0007669"/>
    <property type="project" value="InterPro"/>
</dbReference>
<feature type="region of interest" description="Disordered" evidence="2">
    <location>
        <begin position="1013"/>
        <end position="1034"/>
    </location>
</feature>
<dbReference type="GO" id="GO:0005938">
    <property type="term" value="C:cell cortex"/>
    <property type="evidence" value="ECO:0007669"/>
    <property type="project" value="UniProtKB-ARBA"/>
</dbReference>
<feature type="compositionally biased region" description="Polar residues" evidence="2">
    <location>
        <begin position="1516"/>
        <end position="1550"/>
    </location>
</feature>
<feature type="region of interest" description="Disordered" evidence="2">
    <location>
        <begin position="1248"/>
        <end position="1270"/>
    </location>
</feature>
<feature type="compositionally biased region" description="Low complexity" evidence="2">
    <location>
        <begin position="622"/>
        <end position="639"/>
    </location>
</feature>
<dbReference type="SMART" id="SM00324">
    <property type="entry name" value="RhoGAP"/>
    <property type="match status" value="1"/>
</dbReference>
<accession>A0A9P4U2Y3</accession>
<dbReference type="OrthoDB" id="185175at2759"/>
<dbReference type="Proteomes" id="UP000800235">
    <property type="component" value="Unassembled WGS sequence"/>
</dbReference>
<dbReference type="InterPro" id="IPR000198">
    <property type="entry name" value="RhoGAP_dom"/>
</dbReference>
<evidence type="ECO:0000313" key="6">
    <source>
        <dbReference type="Proteomes" id="UP000800235"/>
    </source>
</evidence>
<feature type="compositionally biased region" description="Basic and acidic residues" evidence="2">
    <location>
        <begin position="1611"/>
        <end position="1622"/>
    </location>
</feature>
<keyword evidence="1" id="KW-0343">GTPase activation</keyword>
<organism evidence="5 6">
    <name type="scientific">Tothia fuscella</name>
    <dbReference type="NCBI Taxonomy" id="1048955"/>
    <lineage>
        <taxon>Eukaryota</taxon>
        <taxon>Fungi</taxon>
        <taxon>Dikarya</taxon>
        <taxon>Ascomycota</taxon>
        <taxon>Pezizomycotina</taxon>
        <taxon>Dothideomycetes</taxon>
        <taxon>Pleosporomycetidae</taxon>
        <taxon>Venturiales</taxon>
        <taxon>Cylindrosympodiaceae</taxon>
        <taxon>Tothia</taxon>
    </lineage>
</organism>
<feature type="compositionally biased region" description="Low complexity" evidence="2">
    <location>
        <begin position="1017"/>
        <end position="1027"/>
    </location>
</feature>
<evidence type="ECO:0008006" key="7">
    <source>
        <dbReference type="Google" id="ProtNLM"/>
    </source>
</evidence>
<dbReference type="Gene3D" id="2.30.29.30">
    <property type="entry name" value="Pleckstrin-homology domain (PH domain)/Phosphotyrosine-binding domain (PTB)"/>
    <property type="match status" value="1"/>
</dbReference>
<feature type="compositionally biased region" description="Polar residues" evidence="2">
    <location>
        <begin position="318"/>
        <end position="356"/>
    </location>
</feature>
<dbReference type="SMART" id="SM00233">
    <property type="entry name" value="PH"/>
    <property type="match status" value="1"/>
</dbReference>
<feature type="region of interest" description="Disordered" evidence="2">
    <location>
        <begin position="1478"/>
        <end position="1629"/>
    </location>
</feature>
<feature type="compositionally biased region" description="Basic residues" evidence="2">
    <location>
        <begin position="566"/>
        <end position="577"/>
    </location>
</feature>
<dbReference type="PANTHER" id="PTHR23176:SF129">
    <property type="entry name" value="RHO GTPASE ACTIVATING PROTEIN AT 16F, ISOFORM E-RELATED"/>
    <property type="match status" value="1"/>
</dbReference>
<feature type="compositionally biased region" description="Polar residues" evidence="2">
    <location>
        <begin position="1255"/>
        <end position="1267"/>
    </location>
</feature>
<sequence length="1629" mass="176307">MSQIGHGMHGKNRPPPTPVDDSQLTTATPSAVPALRQSKSQATLADSIRALRESPNPSNRLNLSQAPPSSGLGNRRKRPSPLQQSNNPSYPKLYGRETELYSPLSPSFGPVALNDGGPRSPRERLEALFASTSPTITSSSPQDGVSKPVAPAPSSGSVRSPAQVAPSHGQARNISAPVHTSSPFLGFSPPTSPTTNMLPSRPDPRPVMARTGSIDSAVSSISSSASQSTRSIPAPGSRSQESSSPAPADVAGLIAAAGAAEAALQKLWKEKKSADSHNAQLWRLVEKQRAMILGLNRDLERAVKDKDRYRQKLKEITKNTPGTALTRSESVLGRESSQSPAPSDEQYTASKSSVSQRHPPAVPSTIPEGALPSTYDPVVTAIRTPISDTASLGESNGSLTSVDSSPTLGTSTRSESVQERSETPASMPDQDEQSQLISTQTPTKANANVRDTAIMAPLSPPQSPPQPQLTPTGPPALSITEATPKADSGNFSPRSRHFHRKQAPAPLNLAHPVRAGPENPTSADTPTRVTIQQDTPPLDRGRRKTREDDDRLREELVLEQEAARSVSKKSKKSKSKSKTPTEHPQLMGPEMAVAASVNSQILSEYPSSPRLAQAPVALRSLLSPTGSDSSMSSTTAHRSNASTPLLSPGLPMSPRPGDRPINAPAPRLPKQAVSNLPLSPRIGYPPTPPSPRMPTQAQLPEPPTSQGPSQASIPPSIQEPEQAPKQQMVAKAQAQEMAFPILSPSAVPAPLFGKSKPQQNCPTLMKQTSNDTASVDTERLSPPSGRPSTGSSESPNKETVFRGLVSVHYPGLLLGPNALPLIDVKVASSRLRPSRHSILVASPNDEDPVFLLGIYARSDGKQLWRLEKTIMALPVLHQQIKSLCPFDAKLPEKSIFSGHAPARIDARRNALNFYFNQLLDTPLTEKAAVVVCNFFSTDIMGVEGTENLVLSSPPVAPSVALNEPPRKEGYLTKRGKNFGGWKARFFVLDGPELRYYDSPGGPQIGTIKLIKAQIGKQSPQQSNQSPSGKGEDAEHQYRHAFLILEPKKRDSASLVRHVLCAESDEERDAWVKALMAYINFGDENSGPENPHVHAAAPAFATSQARPPLAHSDSVKSISSDQMPQVQAYVPNGYRETPHREAPRAPTRDADANRPEEPLDLVQGVSYEQTVAGEKPIRGATVSTYRNTQTLQGRGIPSPTLSSGFPQTAAQKDKSMMISAPSNATVIQDAGMWGNKTPAKDKKRSIFGFRGRSSSDTNQSQTNISIPEQQRRHAGRPIFGMPLTEAVEASQPIGVDLFLPSVVYRCIEYLEAREAIEEEGIFRLSGSQNVIKALRERFNTEIDVKLLEGDYFDVHAVASLLKLYLRELPSSVLTRELHLDFLKVLDVEDKEKRVVGFNVLVHKLPRANEELLSNLCSYLADIANRADVNKMNVRNVAIVFAPTLNIPAPLIQLFLTDFVGIFGDPVEEHKSPIKEITLSVPPQDDGIRSPRHQMFSDLPTPAYNQTSMSGFQPLAPPNQSVTRNTYSPHPQQYANNGYNNTPSAFNTNLQPGNGADMYDNMSQASSSASSKKNRRESGMVGVNMGLMNMQRQTSRQTLRDTSSTRQIEEEETPRRKSPPRERQGAPVSLY</sequence>
<feature type="region of interest" description="Disordered" evidence="2">
    <location>
        <begin position="1102"/>
        <end position="1155"/>
    </location>
</feature>
<feature type="compositionally biased region" description="Polar residues" evidence="2">
    <location>
        <begin position="386"/>
        <end position="415"/>
    </location>
</feature>
<dbReference type="SUPFAM" id="SSF48350">
    <property type="entry name" value="GTPase activation domain, GAP"/>
    <property type="match status" value="1"/>
</dbReference>
<dbReference type="SUPFAM" id="SSF64268">
    <property type="entry name" value="PX domain"/>
    <property type="match status" value="1"/>
</dbReference>
<dbReference type="Gene3D" id="3.30.1520.10">
    <property type="entry name" value="Phox-like domain"/>
    <property type="match status" value="1"/>
</dbReference>
<feature type="region of interest" description="Disordered" evidence="2">
    <location>
        <begin position="313"/>
        <end position="373"/>
    </location>
</feature>
<feature type="compositionally biased region" description="Pro residues" evidence="2">
    <location>
        <begin position="683"/>
        <end position="692"/>
    </location>
</feature>
<evidence type="ECO:0000259" key="3">
    <source>
        <dbReference type="PROSITE" id="PS50003"/>
    </source>
</evidence>
<feature type="compositionally biased region" description="Basic and acidic residues" evidence="2">
    <location>
        <begin position="1135"/>
        <end position="1155"/>
    </location>
</feature>
<dbReference type="InterPro" id="IPR050729">
    <property type="entry name" value="Rho-GAP"/>
</dbReference>
<feature type="compositionally biased region" description="Polar residues" evidence="2">
    <location>
        <begin position="1114"/>
        <end position="1124"/>
    </location>
</feature>
<feature type="region of interest" description="Disordered" evidence="2">
    <location>
        <begin position="622"/>
        <end position="732"/>
    </location>
</feature>
<dbReference type="PROSITE" id="PS50238">
    <property type="entry name" value="RHOGAP"/>
    <property type="match status" value="1"/>
</dbReference>
<dbReference type="CDD" id="cd06093">
    <property type="entry name" value="PX_domain"/>
    <property type="match status" value="1"/>
</dbReference>
<evidence type="ECO:0000259" key="4">
    <source>
        <dbReference type="PROSITE" id="PS50238"/>
    </source>
</evidence>
<gene>
    <name evidence="5" type="ORF">EJ08DRAFT_692923</name>
</gene>
<keyword evidence="6" id="KW-1185">Reference proteome</keyword>
<dbReference type="GO" id="GO:0005096">
    <property type="term" value="F:GTPase activator activity"/>
    <property type="evidence" value="ECO:0007669"/>
    <property type="project" value="UniProtKB-KW"/>
</dbReference>
<feature type="compositionally biased region" description="Polar residues" evidence="2">
    <location>
        <begin position="706"/>
        <end position="715"/>
    </location>
</feature>
<feature type="region of interest" description="Disordered" evidence="2">
    <location>
        <begin position="750"/>
        <end position="797"/>
    </location>
</feature>
<protein>
    <recommendedName>
        <fullName evidence="7">RhoGAP-domain-containing protein</fullName>
    </recommendedName>
</protein>
<feature type="compositionally biased region" description="Polar residues" evidence="2">
    <location>
        <begin position="756"/>
        <end position="775"/>
    </location>
</feature>
<dbReference type="Pfam" id="PF00169">
    <property type="entry name" value="PH"/>
    <property type="match status" value="1"/>
</dbReference>
<feature type="compositionally biased region" description="Polar residues" evidence="2">
    <location>
        <begin position="20"/>
        <end position="29"/>
    </location>
</feature>
<feature type="compositionally biased region" description="Polar residues" evidence="2">
    <location>
        <begin position="1589"/>
        <end position="1604"/>
    </location>
</feature>
<feature type="compositionally biased region" description="Polar residues" evidence="2">
    <location>
        <begin position="55"/>
        <end position="72"/>
    </location>
</feature>
<proteinExistence type="predicted"/>
<dbReference type="PROSITE" id="PS50003">
    <property type="entry name" value="PH_DOMAIN"/>
    <property type="match status" value="1"/>
</dbReference>
<reference evidence="5" key="1">
    <citation type="journal article" date="2020" name="Stud. Mycol.">
        <title>101 Dothideomycetes genomes: a test case for predicting lifestyles and emergence of pathogens.</title>
        <authorList>
            <person name="Haridas S."/>
            <person name="Albert R."/>
            <person name="Binder M."/>
            <person name="Bloem J."/>
            <person name="Labutti K."/>
            <person name="Salamov A."/>
            <person name="Andreopoulos B."/>
            <person name="Baker S."/>
            <person name="Barry K."/>
            <person name="Bills G."/>
            <person name="Bluhm B."/>
            <person name="Cannon C."/>
            <person name="Castanera R."/>
            <person name="Culley D."/>
            <person name="Daum C."/>
            <person name="Ezra D."/>
            <person name="Gonzalez J."/>
            <person name="Henrissat B."/>
            <person name="Kuo A."/>
            <person name="Liang C."/>
            <person name="Lipzen A."/>
            <person name="Lutzoni F."/>
            <person name="Magnuson J."/>
            <person name="Mondo S."/>
            <person name="Nolan M."/>
            <person name="Ohm R."/>
            <person name="Pangilinan J."/>
            <person name="Park H.-J."/>
            <person name="Ramirez L."/>
            <person name="Alfaro M."/>
            <person name="Sun H."/>
            <person name="Tritt A."/>
            <person name="Yoshinaga Y."/>
            <person name="Zwiers L.-H."/>
            <person name="Turgeon B."/>
            <person name="Goodwin S."/>
            <person name="Spatafora J."/>
            <person name="Crous P."/>
            <person name="Grigoriev I."/>
        </authorList>
    </citation>
    <scope>NUCLEOTIDE SEQUENCE</scope>
    <source>
        <strain evidence="5">CBS 130266</strain>
    </source>
</reference>
<feature type="compositionally biased region" description="Low complexity" evidence="2">
    <location>
        <begin position="131"/>
        <end position="141"/>
    </location>
</feature>
<feature type="compositionally biased region" description="Polar residues" evidence="2">
    <location>
        <begin position="519"/>
        <end position="535"/>
    </location>
</feature>
<dbReference type="InterPro" id="IPR011993">
    <property type="entry name" value="PH-like_dom_sf"/>
</dbReference>
<dbReference type="PANTHER" id="PTHR23176">
    <property type="entry name" value="RHO/RAC/CDC GTPASE-ACTIVATING PROTEIN"/>
    <property type="match status" value="1"/>
</dbReference>
<dbReference type="InterPro" id="IPR008936">
    <property type="entry name" value="Rho_GTPase_activation_prot"/>
</dbReference>
<feature type="compositionally biased region" description="Low complexity" evidence="2">
    <location>
        <begin position="781"/>
        <end position="794"/>
    </location>
</feature>
<feature type="compositionally biased region" description="Basic and acidic residues" evidence="2">
    <location>
        <begin position="537"/>
        <end position="556"/>
    </location>
</feature>
<feature type="compositionally biased region" description="Low complexity" evidence="2">
    <location>
        <begin position="213"/>
        <end position="234"/>
    </location>
</feature>
<dbReference type="EMBL" id="MU007014">
    <property type="protein sequence ID" value="KAF2435021.1"/>
    <property type="molecule type" value="Genomic_DNA"/>
</dbReference>
<evidence type="ECO:0000313" key="5">
    <source>
        <dbReference type="EMBL" id="KAF2435021.1"/>
    </source>
</evidence>
<feature type="compositionally biased region" description="Polar residues" evidence="2">
    <location>
        <begin position="433"/>
        <end position="446"/>
    </location>
</feature>
<dbReference type="GO" id="GO:0007165">
    <property type="term" value="P:signal transduction"/>
    <property type="evidence" value="ECO:0007669"/>
    <property type="project" value="InterPro"/>
</dbReference>
<feature type="region of interest" description="Disordered" evidence="2">
    <location>
        <begin position="386"/>
        <end position="591"/>
    </location>
</feature>
<dbReference type="FunFam" id="2.30.29.30:FF:000452">
    <property type="entry name" value="Rho GTPase activator (Bem3)"/>
    <property type="match status" value="1"/>
</dbReference>
<evidence type="ECO:0000256" key="1">
    <source>
        <dbReference type="ARBA" id="ARBA00022468"/>
    </source>
</evidence>
<comment type="caution">
    <text evidence="5">The sequence shown here is derived from an EMBL/GenBank/DDBJ whole genome shotgun (WGS) entry which is preliminary data.</text>
</comment>
<dbReference type="Pfam" id="PF00620">
    <property type="entry name" value="RhoGAP"/>
    <property type="match status" value="1"/>
</dbReference>
<name>A0A9P4U2Y3_9PEZI</name>
<feature type="compositionally biased region" description="Low complexity" evidence="2">
    <location>
        <begin position="1577"/>
        <end position="1588"/>
    </location>
</feature>
<dbReference type="CDD" id="cd13277">
    <property type="entry name" value="PH_Bem3"/>
    <property type="match status" value="1"/>
</dbReference>
<feature type="domain" description="Rho-GAP" evidence="4">
    <location>
        <begin position="1280"/>
        <end position="1473"/>
    </location>
</feature>
<feature type="compositionally biased region" description="Polar residues" evidence="2">
    <location>
        <begin position="170"/>
        <end position="183"/>
    </location>
</feature>
<dbReference type="InterPro" id="IPR036871">
    <property type="entry name" value="PX_dom_sf"/>
</dbReference>
<evidence type="ECO:0000256" key="2">
    <source>
        <dbReference type="SAM" id="MobiDB-lite"/>
    </source>
</evidence>
<dbReference type="InterPro" id="IPR001849">
    <property type="entry name" value="PH_domain"/>
</dbReference>
<feature type="domain" description="PH" evidence="3">
    <location>
        <begin position="964"/>
        <end position="1079"/>
    </location>
</feature>
<dbReference type="Gene3D" id="1.10.555.10">
    <property type="entry name" value="Rho GTPase activation protein"/>
    <property type="match status" value="1"/>
</dbReference>
<feature type="compositionally biased region" description="Pro residues" evidence="2">
    <location>
        <begin position="458"/>
        <end position="474"/>
    </location>
</feature>